<dbReference type="Pfam" id="PF20253">
    <property type="entry name" value="DUF6604"/>
    <property type="match status" value="1"/>
</dbReference>
<dbReference type="Proteomes" id="UP000572817">
    <property type="component" value="Unassembled WGS sequence"/>
</dbReference>
<evidence type="ECO:0000259" key="2">
    <source>
        <dbReference type="Pfam" id="PF20253"/>
    </source>
</evidence>
<feature type="compositionally biased region" description="Low complexity" evidence="1">
    <location>
        <begin position="79"/>
        <end position="89"/>
    </location>
</feature>
<accession>A0A8H4J258</accession>
<evidence type="ECO:0000313" key="3">
    <source>
        <dbReference type="EMBL" id="KAF4311354.1"/>
    </source>
</evidence>
<dbReference type="AlphaFoldDB" id="A0A8H4J258"/>
<gene>
    <name evidence="3" type="ORF">GTA08_BOTSDO13080</name>
</gene>
<dbReference type="PANTHER" id="PTHR38795:SF1">
    <property type="entry name" value="DUF6604 DOMAIN-CONTAINING PROTEIN"/>
    <property type="match status" value="1"/>
</dbReference>
<evidence type="ECO:0000313" key="4">
    <source>
        <dbReference type="Proteomes" id="UP000572817"/>
    </source>
</evidence>
<comment type="caution">
    <text evidence="3">The sequence shown here is derived from an EMBL/GenBank/DDBJ whole genome shotgun (WGS) entry which is preliminary data.</text>
</comment>
<dbReference type="OrthoDB" id="3945475at2759"/>
<sequence length="917" mass="103414">MAIPEFLSGSYRRYKEDTISFTTWLSQAATAVGWKPTKKLPQDARSTPNADSPTPPKLSSDIIQAPSRRLKGKARKAAKAASQQSSTTADTGYTKTPAKGDVARYILSTQDLLAQAEVVARAAATQADMRMPEDVRLVLERAITARRRCADWFEMAKVEARRSNKGHRHFIDALQRALDLLNWRQEDAKSEVKEEGRHEPDNTVQSLQDQLAAVRVEDIVDESVLACADGPTSGAKPQSKVYELEVDAAWEDAFICYCFFQDLHSIQDTLKSVWKKYKDGELDLISATIATQVGIESVHRAEKDLLDANPRLKAYRRDYDSIAMAVFYAESLRNGRDPDEYLNSPESLEVTELEEFIYLPTARVLMKMAQVAKHLDQISWPLPVPQMRFSYIARPELLGFPKYSKLEGEDRLLTQLLQELVLVHLMKKFPGVGSAQLLPSIQDEFSKSLDGLWAKGDINIHNVFASRIMLDIIETIGNRPKHHDDLLRMAKHAKQDFEFQLYPNGSLGTGETRWLARDKNTLMDAYQLIEKHIPYLPVAEFKKMLMEANKHNLGPGRNLSFDGPSEEHKANAKRLNLRPIGPAPEPDFAITHNPLLCGTLALQLALLTEDAGVALSNHHLSIFATAHLYNALRQLKYIQIGWPELDRVMELHAGPLFANDVPDTPEKFYARMAFRLGNSRPTRRLDKLQKWKMQITPASKILREYLNRNHTIEGVVQQIEDQLQKHMPAESSDAVAVSSSNIQKKSNNENLRRRRLAPLQFVEVLQSYFPEILPNVTVNYIALTKTCNALMRTLRQRIQDELGIEYTSMADPSDSNDHGFTNNFEREFEILDPTMSAGEDGGGGYATVGASQRAARLQKRPDYRALHTGKPTGQRRTRATTVSDLPSNSTLDDVIGLLNIIVTQNDRLAERNEELTE</sequence>
<dbReference type="InterPro" id="IPR046539">
    <property type="entry name" value="DUF6604"/>
</dbReference>
<feature type="region of interest" description="Disordered" evidence="1">
    <location>
        <begin position="36"/>
        <end position="95"/>
    </location>
</feature>
<dbReference type="PANTHER" id="PTHR38795">
    <property type="entry name" value="DUF6604 DOMAIN-CONTAINING PROTEIN"/>
    <property type="match status" value="1"/>
</dbReference>
<name>A0A8H4J258_9PEZI</name>
<feature type="domain" description="DUF6604" evidence="2">
    <location>
        <begin position="12"/>
        <end position="306"/>
    </location>
</feature>
<dbReference type="EMBL" id="WWBZ02000010">
    <property type="protein sequence ID" value="KAF4311354.1"/>
    <property type="molecule type" value="Genomic_DNA"/>
</dbReference>
<feature type="region of interest" description="Disordered" evidence="1">
    <location>
        <begin position="859"/>
        <end position="883"/>
    </location>
</feature>
<keyword evidence="4" id="KW-1185">Reference proteome</keyword>
<organism evidence="3 4">
    <name type="scientific">Botryosphaeria dothidea</name>
    <dbReference type="NCBI Taxonomy" id="55169"/>
    <lineage>
        <taxon>Eukaryota</taxon>
        <taxon>Fungi</taxon>
        <taxon>Dikarya</taxon>
        <taxon>Ascomycota</taxon>
        <taxon>Pezizomycotina</taxon>
        <taxon>Dothideomycetes</taxon>
        <taxon>Dothideomycetes incertae sedis</taxon>
        <taxon>Botryosphaeriales</taxon>
        <taxon>Botryosphaeriaceae</taxon>
        <taxon>Botryosphaeria</taxon>
    </lineage>
</organism>
<protein>
    <recommendedName>
        <fullName evidence="2">DUF6604 domain-containing protein</fullName>
    </recommendedName>
</protein>
<evidence type="ECO:0000256" key="1">
    <source>
        <dbReference type="SAM" id="MobiDB-lite"/>
    </source>
</evidence>
<proteinExistence type="predicted"/>
<reference evidence="3" key="1">
    <citation type="submission" date="2020-04" db="EMBL/GenBank/DDBJ databases">
        <title>Genome Assembly and Annotation of Botryosphaeria dothidea sdau 11-99, a Latent Pathogen of Apple Fruit Ring Rot in China.</title>
        <authorList>
            <person name="Yu C."/>
            <person name="Diao Y."/>
            <person name="Lu Q."/>
            <person name="Zhao J."/>
            <person name="Cui S."/>
            <person name="Peng C."/>
            <person name="He B."/>
            <person name="Liu H."/>
        </authorList>
    </citation>
    <scope>NUCLEOTIDE SEQUENCE [LARGE SCALE GENOMIC DNA]</scope>
    <source>
        <strain evidence="3">Sdau11-99</strain>
    </source>
</reference>
<feature type="compositionally biased region" description="Basic residues" evidence="1">
    <location>
        <begin position="68"/>
        <end position="78"/>
    </location>
</feature>